<sequence length="466" mass="49360">MSFDAFAPAHRIATDIREGAISAKEVVGGFLQRIHKLNPALNAFTDVTAERALAQASAIDARRAAGKTLGPLAGVPFAAKNLFDITGLPTRAGSKINRARLPSERDAVLIERLTQADAILLGGLNMGEYAYDFTGENAHDGPCRNPHDLARMAGGSSSGSGAATAAGLAPISLGSDTNGSIRVPSSFCGVFGLKPTYGRLPRTRSFPFCDSLDHLGPFARDVTDLAMAYDLMQGHDAHDPACAVRTIEPTLPTLKDGVSGLRIAIAGGYFATDAMPEAQSAVTAVARALGAMRVIDVAGAGIARAAAFLITNGESSAFHLQRLQQRADDFDPETRDRFLAGALQPTAWYLQAQRARRWFHDEMMRLFETVDLIIAPATPCTAPELGQKAMVLQGNTVPLRPHIGLFTQPISCVGLPVAAVPVFGGLLPIGVQLIAAPWREDICLRAAYAVARAQVASAQPPRLDHD</sequence>
<evidence type="ECO:0000313" key="3">
    <source>
        <dbReference type="Proteomes" id="UP000619295"/>
    </source>
</evidence>
<proteinExistence type="predicted"/>
<evidence type="ECO:0000313" key="2">
    <source>
        <dbReference type="EMBL" id="MBD3845740.1"/>
    </source>
</evidence>
<dbReference type="InterPro" id="IPR036928">
    <property type="entry name" value="AS_sf"/>
</dbReference>
<gene>
    <name evidence="2" type="ORF">IED13_08525</name>
</gene>
<dbReference type="NCBIfam" id="TIGR02715">
    <property type="entry name" value="amido_AtzE"/>
    <property type="match status" value="1"/>
</dbReference>
<protein>
    <submittedName>
        <fullName evidence="2">AtzE family amidohydrolase</fullName>
    </submittedName>
</protein>
<accession>A0A927HXS7</accession>
<keyword evidence="3" id="KW-1185">Reference proteome</keyword>
<dbReference type="GO" id="GO:0003824">
    <property type="term" value="F:catalytic activity"/>
    <property type="evidence" value="ECO:0007669"/>
    <property type="project" value="InterPro"/>
</dbReference>
<comment type="caution">
    <text evidence="2">The sequence shown here is derived from an EMBL/GenBank/DDBJ whole genome shotgun (WGS) entry which is preliminary data.</text>
</comment>
<dbReference type="PANTHER" id="PTHR11895:SF172">
    <property type="entry name" value="GLUTAMYL-TRNA(GLN) AMIDOTRANSFERASE"/>
    <property type="match status" value="1"/>
</dbReference>
<dbReference type="InterPro" id="IPR023631">
    <property type="entry name" value="Amidase_dom"/>
</dbReference>
<dbReference type="SUPFAM" id="SSF75304">
    <property type="entry name" value="Amidase signature (AS) enzymes"/>
    <property type="match status" value="1"/>
</dbReference>
<evidence type="ECO:0000259" key="1">
    <source>
        <dbReference type="Pfam" id="PF01425"/>
    </source>
</evidence>
<dbReference type="Gene3D" id="3.90.1300.10">
    <property type="entry name" value="Amidase signature (AS) domain"/>
    <property type="match status" value="1"/>
</dbReference>
<organism evidence="2 3">
    <name type="scientific">Bosea spartocytisi</name>
    <dbReference type="NCBI Taxonomy" id="2773451"/>
    <lineage>
        <taxon>Bacteria</taxon>
        <taxon>Pseudomonadati</taxon>
        <taxon>Pseudomonadota</taxon>
        <taxon>Alphaproteobacteria</taxon>
        <taxon>Hyphomicrobiales</taxon>
        <taxon>Boseaceae</taxon>
        <taxon>Bosea</taxon>
    </lineage>
</organism>
<dbReference type="RefSeq" id="WP_191123920.1">
    <property type="nucleotide sequence ID" value="NZ_JACXWY010000004.1"/>
</dbReference>
<dbReference type="PANTHER" id="PTHR11895">
    <property type="entry name" value="TRANSAMIDASE"/>
    <property type="match status" value="1"/>
</dbReference>
<dbReference type="AlphaFoldDB" id="A0A927HXS7"/>
<name>A0A927HXS7_9HYPH</name>
<dbReference type="NCBIfam" id="NF006631">
    <property type="entry name" value="PRK09201.1"/>
    <property type="match status" value="1"/>
</dbReference>
<dbReference type="Pfam" id="PF01425">
    <property type="entry name" value="Amidase"/>
    <property type="match status" value="1"/>
</dbReference>
<dbReference type="InterPro" id="IPR000120">
    <property type="entry name" value="Amidase"/>
</dbReference>
<reference evidence="2" key="1">
    <citation type="submission" date="2020-09" db="EMBL/GenBank/DDBJ databases">
        <title>Bosea spartocytisi sp. nov. a root nodule endophyte of Spartocytisus supranubius in the high mountain ecosystem fo the Teide National Park (Canary Islands, Spain).</title>
        <authorList>
            <person name="Pulido-Suarez L."/>
            <person name="Peix A."/>
            <person name="Igual J.M."/>
            <person name="Socas-Perez N."/>
            <person name="Velazquez E."/>
            <person name="Flores-Felix J.D."/>
            <person name="Leon-Barrios M."/>
        </authorList>
    </citation>
    <scope>NUCLEOTIDE SEQUENCE</scope>
    <source>
        <strain evidence="2">SSUT16</strain>
    </source>
</reference>
<dbReference type="EMBL" id="JACXWY010000004">
    <property type="protein sequence ID" value="MBD3845740.1"/>
    <property type="molecule type" value="Genomic_DNA"/>
</dbReference>
<dbReference type="InterPro" id="IPR014087">
    <property type="entry name" value="Carboxybiuret_hydro_AtzE"/>
</dbReference>
<dbReference type="Proteomes" id="UP000619295">
    <property type="component" value="Unassembled WGS sequence"/>
</dbReference>
<feature type="domain" description="Amidase" evidence="1">
    <location>
        <begin position="25"/>
        <end position="444"/>
    </location>
</feature>